<comment type="caution">
    <text evidence="2">The sequence shown here is derived from an EMBL/GenBank/DDBJ whole genome shotgun (WGS) entry which is preliminary data.</text>
</comment>
<keyword evidence="1" id="KW-0812">Transmembrane</keyword>
<dbReference type="AlphaFoldDB" id="A0A8X8XD52"/>
<dbReference type="EMBL" id="PNBA02000009">
    <property type="protein sequence ID" value="KAG6412365.1"/>
    <property type="molecule type" value="Genomic_DNA"/>
</dbReference>
<keyword evidence="1" id="KW-0472">Membrane</keyword>
<proteinExistence type="predicted"/>
<accession>A0A8X8XD52</accession>
<keyword evidence="3" id="KW-1185">Reference proteome</keyword>
<evidence type="ECO:0000313" key="3">
    <source>
        <dbReference type="Proteomes" id="UP000298416"/>
    </source>
</evidence>
<dbReference type="Proteomes" id="UP000298416">
    <property type="component" value="Unassembled WGS sequence"/>
</dbReference>
<reference evidence="2" key="1">
    <citation type="submission" date="2018-01" db="EMBL/GenBank/DDBJ databases">
        <authorList>
            <person name="Mao J.F."/>
        </authorList>
    </citation>
    <scope>NUCLEOTIDE SEQUENCE</scope>
    <source>
        <strain evidence="2">Huo1</strain>
        <tissue evidence="2">Leaf</tissue>
    </source>
</reference>
<protein>
    <submittedName>
        <fullName evidence="2">Uncharacterized protein</fullName>
    </submittedName>
</protein>
<sequence>MMIHLLSREEKVGSVYKNVILRFFPHMQLPSAYDMECLSSQGFVCLRLLVHYYLLLLQLCNGATYAKKDGGKMLLIEESIIMGHPQRMFSGKTGLRGHRGLRSHKAADYNSPEMPSRTRNNPKFKVTGESLHRCWKFTIISSSSLLAQLKAENLQLQEWCLDLLNNLKKEKERFGCHNYLFLLIYTLLICYCMIYLYYSWADGLFGDVFVFPNTKSLAQPRCLFSPQFLLICLSSSFCLAVP</sequence>
<feature type="transmembrane region" description="Helical" evidence="1">
    <location>
        <begin position="179"/>
        <end position="198"/>
    </location>
</feature>
<evidence type="ECO:0000256" key="1">
    <source>
        <dbReference type="SAM" id="Phobius"/>
    </source>
</evidence>
<organism evidence="2">
    <name type="scientific">Salvia splendens</name>
    <name type="common">Scarlet sage</name>
    <dbReference type="NCBI Taxonomy" id="180675"/>
    <lineage>
        <taxon>Eukaryota</taxon>
        <taxon>Viridiplantae</taxon>
        <taxon>Streptophyta</taxon>
        <taxon>Embryophyta</taxon>
        <taxon>Tracheophyta</taxon>
        <taxon>Spermatophyta</taxon>
        <taxon>Magnoliopsida</taxon>
        <taxon>eudicotyledons</taxon>
        <taxon>Gunneridae</taxon>
        <taxon>Pentapetalae</taxon>
        <taxon>asterids</taxon>
        <taxon>lamiids</taxon>
        <taxon>Lamiales</taxon>
        <taxon>Lamiaceae</taxon>
        <taxon>Nepetoideae</taxon>
        <taxon>Mentheae</taxon>
        <taxon>Salviinae</taxon>
        <taxon>Salvia</taxon>
        <taxon>Salvia subgen. Calosphace</taxon>
        <taxon>core Calosphace</taxon>
    </lineage>
</organism>
<keyword evidence="1" id="KW-1133">Transmembrane helix</keyword>
<evidence type="ECO:0000313" key="2">
    <source>
        <dbReference type="EMBL" id="KAG6412365.1"/>
    </source>
</evidence>
<name>A0A8X8XD52_SALSN</name>
<reference evidence="2" key="2">
    <citation type="submission" date="2020-08" db="EMBL/GenBank/DDBJ databases">
        <title>Plant Genome Project.</title>
        <authorList>
            <person name="Zhang R.-G."/>
        </authorList>
    </citation>
    <scope>NUCLEOTIDE SEQUENCE</scope>
    <source>
        <strain evidence="2">Huo1</strain>
        <tissue evidence="2">Leaf</tissue>
    </source>
</reference>
<gene>
    <name evidence="2" type="ORF">SASPL_125042</name>
</gene>